<gene>
    <name evidence="1" type="ORF">ACOLOM_LOCUS1436</name>
</gene>
<name>A0ACA9KE47_9GLOM</name>
<keyword evidence="2" id="KW-1185">Reference proteome</keyword>
<proteinExistence type="predicted"/>
<reference evidence="1" key="1">
    <citation type="submission" date="2021-06" db="EMBL/GenBank/DDBJ databases">
        <authorList>
            <person name="Kallberg Y."/>
            <person name="Tangrot J."/>
            <person name="Rosling A."/>
        </authorList>
    </citation>
    <scope>NUCLEOTIDE SEQUENCE</scope>
    <source>
        <strain evidence="1">CL356</strain>
    </source>
</reference>
<sequence length="186" mass="21046">MFTRRELFGGAIATFIPENFVDISDVRDVPDNQEVFVNVETDQSIIVEILQHVNTDSDEAAIRHHFMALAADNDAEEHSDIQKVELAAIPRLPPDVPKYLLLGQQLVSKFRETDPNSRNLLNILMALIRLPNHNTDIVITYNIPILIGATSSSRQTAREGNLFEGMEVFNRVLTEFEVLSWDLFNA</sequence>
<dbReference type="EMBL" id="CAJVPT010001687">
    <property type="protein sequence ID" value="CAG8467273.1"/>
    <property type="molecule type" value="Genomic_DNA"/>
</dbReference>
<comment type="caution">
    <text evidence="1">The sequence shown here is derived from an EMBL/GenBank/DDBJ whole genome shotgun (WGS) entry which is preliminary data.</text>
</comment>
<dbReference type="Proteomes" id="UP000789525">
    <property type="component" value="Unassembled WGS sequence"/>
</dbReference>
<evidence type="ECO:0000313" key="1">
    <source>
        <dbReference type="EMBL" id="CAG8467273.1"/>
    </source>
</evidence>
<evidence type="ECO:0000313" key="2">
    <source>
        <dbReference type="Proteomes" id="UP000789525"/>
    </source>
</evidence>
<protein>
    <submittedName>
        <fullName evidence="1">7722_t:CDS:1</fullName>
    </submittedName>
</protein>
<organism evidence="1 2">
    <name type="scientific">Acaulospora colombiana</name>
    <dbReference type="NCBI Taxonomy" id="27376"/>
    <lineage>
        <taxon>Eukaryota</taxon>
        <taxon>Fungi</taxon>
        <taxon>Fungi incertae sedis</taxon>
        <taxon>Mucoromycota</taxon>
        <taxon>Glomeromycotina</taxon>
        <taxon>Glomeromycetes</taxon>
        <taxon>Diversisporales</taxon>
        <taxon>Acaulosporaceae</taxon>
        <taxon>Acaulospora</taxon>
    </lineage>
</organism>
<accession>A0ACA9KE47</accession>